<dbReference type="Gene3D" id="3.40.50.150">
    <property type="entry name" value="Vaccinia Virus protein VP39"/>
    <property type="match status" value="1"/>
</dbReference>
<evidence type="ECO:0000259" key="6">
    <source>
        <dbReference type="Pfam" id="PF08704"/>
    </source>
</evidence>
<dbReference type="PANTHER" id="PTHR12133:SF1">
    <property type="entry name" value="TRNA (ADENINE(58)-N(1))-METHYLTRANSFERASE, MITOCHONDRIAL"/>
    <property type="match status" value="1"/>
</dbReference>
<dbReference type="GO" id="GO:0160107">
    <property type="term" value="F:tRNA (adenine(58)-N1)-methyltransferase activity"/>
    <property type="evidence" value="ECO:0007669"/>
    <property type="project" value="InterPro"/>
</dbReference>
<keyword evidence="3" id="KW-0949">S-adenosyl-L-methionine</keyword>
<evidence type="ECO:0000256" key="2">
    <source>
        <dbReference type="ARBA" id="ARBA00022679"/>
    </source>
</evidence>
<reference evidence="7 8" key="1">
    <citation type="submission" date="2018-12" db="EMBL/GenBank/DDBJ databases">
        <title>Complete genome sequence of Flaviflexus sp. H23T48.</title>
        <authorList>
            <person name="Bae J.-W."/>
            <person name="Lee J.-Y."/>
        </authorList>
    </citation>
    <scope>NUCLEOTIDE SEQUENCE [LARGE SCALE GENOMIC DNA]</scope>
    <source>
        <strain evidence="7 8">H23T48</strain>
    </source>
</reference>
<dbReference type="SUPFAM" id="SSF53335">
    <property type="entry name" value="S-adenosyl-L-methionine-dependent methyltransferases"/>
    <property type="match status" value="1"/>
</dbReference>
<dbReference type="InterPro" id="IPR029063">
    <property type="entry name" value="SAM-dependent_MTases_sf"/>
</dbReference>
<feature type="region of interest" description="Disordered" evidence="5">
    <location>
        <begin position="1"/>
        <end position="31"/>
    </location>
</feature>
<feature type="compositionally biased region" description="Basic and acidic residues" evidence="5">
    <location>
        <begin position="1"/>
        <end position="12"/>
    </location>
</feature>
<feature type="compositionally biased region" description="Basic and acidic residues" evidence="5">
    <location>
        <begin position="372"/>
        <end position="391"/>
    </location>
</feature>
<keyword evidence="8" id="KW-1185">Reference proteome</keyword>
<evidence type="ECO:0000256" key="1">
    <source>
        <dbReference type="ARBA" id="ARBA00022603"/>
    </source>
</evidence>
<accession>A0A3S9PVM6</accession>
<dbReference type="GO" id="GO:0031515">
    <property type="term" value="C:tRNA (m1A) methyltransferase complex"/>
    <property type="evidence" value="ECO:0007669"/>
    <property type="project" value="InterPro"/>
</dbReference>
<keyword evidence="1 7" id="KW-0489">Methyltransferase</keyword>
<evidence type="ECO:0000256" key="3">
    <source>
        <dbReference type="ARBA" id="ARBA00022691"/>
    </source>
</evidence>
<feature type="region of interest" description="Disordered" evidence="5">
    <location>
        <begin position="345"/>
        <end position="391"/>
    </location>
</feature>
<dbReference type="CDD" id="cd02440">
    <property type="entry name" value="AdoMet_MTases"/>
    <property type="match status" value="1"/>
</dbReference>
<dbReference type="FunFam" id="3.10.330.20:FF:000003">
    <property type="entry name" value="tRNA (Adenine(58)-N(1))-methyltransferase, mitochondrial isoform X1"/>
    <property type="match status" value="1"/>
</dbReference>
<evidence type="ECO:0000313" key="7">
    <source>
        <dbReference type="EMBL" id="AZQ76430.1"/>
    </source>
</evidence>
<gene>
    <name evidence="7" type="ORF">EJ997_02800</name>
</gene>
<feature type="domain" description="tRNA (adenine(58)-N(1))-methyltransferase catalytic subunit TRM61 C-terminal" evidence="6">
    <location>
        <begin position="102"/>
        <end position="265"/>
    </location>
</feature>
<dbReference type="InterPro" id="IPR014816">
    <property type="entry name" value="tRNA_MeTrfase_Gcd14"/>
</dbReference>
<proteinExistence type="predicted"/>
<organism evidence="7 8">
    <name type="scientific">Flaviflexus ciconiae</name>
    <dbReference type="NCBI Taxonomy" id="2496867"/>
    <lineage>
        <taxon>Bacteria</taxon>
        <taxon>Bacillati</taxon>
        <taxon>Actinomycetota</taxon>
        <taxon>Actinomycetes</taxon>
        <taxon>Actinomycetales</taxon>
        <taxon>Actinomycetaceae</taxon>
        <taxon>Flaviflexus</taxon>
    </lineage>
</organism>
<evidence type="ECO:0000256" key="5">
    <source>
        <dbReference type="SAM" id="MobiDB-lite"/>
    </source>
</evidence>
<dbReference type="KEGG" id="flh:EJ997_02800"/>
<dbReference type="Pfam" id="PF14801">
    <property type="entry name" value="TrmI-like_N"/>
    <property type="match status" value="1"/>
</dbReference>
<dbReference type="Pfam" id="PF08704">
    <property type="entry name" value="GCD14"/>
    <property type="match status" value="1"/>
</dbReference>
<name>A0A3S9PVM6_9ACTO</name>
<protein>
    <submittedName>
        <fullName evidence="7">tRNA (Adenine-N1)-methyltransferase</fullName>
    </submittedName>
</protein>
<dbReference type="FunFam" id="3.40.50.150:FF:000019">
    <property type="entry name" value="tRNA (adenine(58)-N(1))-methyltransferase TrmI"/>
    <property type="match status" value="1"/>
</dbReference>
<dbReference type="EMBL" id="CP034593">
    <property type="protein sequence ID" value="AZQ76430.1"/>
    <property type="molecule type" value="Genomic_DNA"/>
</dbReference>
<dbReference type="GO" id="GO:0030488">
    <property type="term" value="P:tRNA methylation"/>
    <property type="evidence" value="ECO:0007669"/>
    <property type="project" value="InterPro"/>
</dbReference>
<dbReference type="Gene3D" id="3.10.330.20">
    <property type="match status" value="1"/>
</dbReference>
<evidence type="ECO:0000313" key="8">
    <source>
        <dbReference type="Proteomes" id="UP000280344"/>
    </source>
</evidence>
<dbReference type="AlphaFoldDB" id="A0A3S9PVM6"/>
<keyword evidence="4" id="KW-0819">tRNA processing</keyword>
<dbReference type="OrthoDB" id="9781391at2"/>
<dbReference type="PANTHER" id="PTHR12133">
    <property type="entry name" value="TRNA (ADENINE(58)-N(1))-METHYLTRANSFERASE"/>
    <property type="match status" value="1"/>
</dbReference>
<evidence type="ECO:0000256" key="4">
    <source>
        <dbReference type="ARBA" id="ARBA00022694"/>
    </source>
</evidence>
<sequence>MTQAYRRERAQRPVDSSTVTIHPTGANRRRGPFRAGERVQLTDVKGRKYTTMLTVDGYFQSTRGRIRHSEIIGKPEGSVLDTHDGYRLLALRPLIGDYVLSMPRGATPIYPKDAAQIVSIADIFPGARVIEAGVGSGALSLSLLAAIGPEGYLHSVERREDFAEIAVANVESWYGDTELPWKVEIGDLAEVMDGLEADSVDHVLLDMLAPWENLDGAMRILRPGGVILAYVATTTQLSRFVEEVRQTFSFTEVEATETLVRTWHLEGLAVRPDHRMVAHTGFLVVARRLAPDTEPLLEKRRPAKLAYSDTMPWEDPTLAPIVEHEMAPKKLRRVLRDVRHRALVEKTGSSHGIAPTDPGGGVPDVEETPEGQSREDKRSEDEKSQDEQNEN</sequence>
<dbReference type="InterPro" id="IPR049470">
    <property type="entry name" value="TRM61_C"/>
</dbReference>
<keyword evidence="2 7" id="KW-0808">Transferase</keyword>
<dbReference type="Proteomes" id="UP000280344">
    <property type="component" value="Chromosome"/>
</dbReference>
<dbReference type="PROSITE" id="PS51620">
    <property type="entry name" value="SAM_TRM61"/>
    <property type="match status" value="1"/>
</dbReference>